<keyword evidence="1" id="KW-0433">Leucine-rich repeat</keyword>
<evidence type="ECO:0000256" key="3">
    <source>
        <dbReference type="SAM" id="SignalP"/>
    </source>
</evidence>
<keyword evidence="3" id="KW-0732">Signal</keyword>
<feature type="chain" id="PRO_5035810447" evidence="3">
    <location>
        <begin position="25"/>
        <end position="425"/>
    </location>
</feature>
<dbReference type="PANTHER" id="PTHR45712:SF22">
    <property type="entry name" value="INSULIN-LIKE GROWTH FACTOR-BINDING PROTEIN COMPLEX ACID LABILE SUBUNIT"/>
    <property type="match status" value="1"/>
</dbReference>
<protein>
    <submittedName>
        <fullName evidence="4">Uncharacterized protein</fullName>
    </submittedName>
</protein>
<dbReference type="AlphaFoldDB" id="A0A8S3ZP87"/>
<dbReference type="Pfam" id="PF13306">
    <property type="entry name" value="LRR_5"/>
    <property type="match status" value="1"/>
</dbReference>
<sequence>MFLHCLKMKHTLALLLILGTNVMTQNPCPYNVKTCTCENVWITCDHLDTIPPLVYDNPDGSIIGLTFLESNLRNVPENSLPTNLSTILFISLPLTYISPDAFNSSANTLTSLHMYNATNGQVPTALLQVKNLTDLIISDTLITEWNSTVLKHLAKTVRSLTLSNVGFTDWPAFFENFRLVSSVDFSHNNISSIPSDAFTNTSNLTSLKLRQNKLIDVNSLDVALQPLANRLETLELEQNILLSIPPSVASMPRLSELNVNDNFIRDLTNTIPPQLKHLYVSGNVIKQLTDTTFPNTTSLETLFLSSNPLSDISKLAFHPLRNLRQLEMKSISLETIPVALTSLKNLQILDLGFGFHCPCSRNEELVQWYYSLKNISITGYCYWNIKKIEYYFRTDTYKQVCMGSKLNYSIHLYLAMIVLVSFSIL</sequence>
<feature type="signal peptide" evidence="3">
    <location>
        <begin position="1"/>
        <end position="24"/>
    </location>
</feature>
<evidence type="ECO:0000256" key="1">
    <source>
        <dbReference type="ARBA" id="ARBA00022614"/>
    </source>
</evidence>
<dbReference type="Gene3D" id="3.80.10.10">
    <property type="entry name" value="Ribonuclease Inhibitor"/>
    <property type="match status" value="2"/>
</dbReference>
<dbReference type="InterPro" id="IPR001611">
    <property type="entry name" value="Leu-rich_rpt"/>
</dbReference>
<dbReference type="PROSITE" id="PS51450">
    <property type="entry name" value="LRR"/>
    <property type="match status" value="1"/>
</dbReference>
<keyword evidence="5" id="KW-1185">Reference proteome</keyword>
<dbReference type="EMBL" id="CAJHNH020003391">
    <property type="protein sequence ID" value="CAG5129196.1"/>
    <property type="molecule type" value="Genomic_DNA"/>
</dbReference>
<dbReference type="SUPFAM" id="SSF52058">
    <property type="entry name" value="L domain-like"/>
    <property type="match status" value="1"/>
</dbReference>
<dbReference type="Pfam" id="PF13855">
    <property type="entry name" value="LRR_8"/>
    <property type="match status" value="1"/>
</dbReference>
<dbReference type="PANTHER" id="PTHR45712">
    <property type="entry name" value="AGAP008170-PA"/>
    <property type="match status" value="1"/>
</dbReference>
<dbReference type="Proteomes" id="UP000678393">
    <property type="component" value="Unassembled WGS sequence"/>
</dbReference>
<dbReference type="InterPro" id="IPR003591">
    <property type="entry name" value="Leu-rich_rpt_typical-subtyp"/>
</dbReference>
<evidence type="ECO:0000313" key="5">
    <source>
        <dbReference type="Proteomes" id="UP000678393"/>
    </source>
</evidence>
<proteinExistence type="predicted"/>
<accession>A0A8S3ZP87</accession>
<dbReference type="InterPro" id="IPR026906">
    <property type="entry name" value="LRR_5"/>
</dbReference>
<gene>
    <name evidence="4" type="ORF">CUNI_LOCUS14754</name>
</gene>
<evidence type="ECO:0000256" key="2">
    <source>
        <dbReference type="ARBA" id="ARBA00022737"/>
    </source>
</evidence>
<keyword evidence="2" id="KW-0677">Repeat</keyword>
<dbReference type="InterPro" id="IPR050333">
    <property type="entry name" value="SLRP"/>
</dbReference>
<name>A0A8S3ZP87_9EUPU</name>
<dbReference type="SMART" id="SM00369">
    <property type="entry name" value="LRR_TYP"/>
    <property type="match status" value="5"/>
</dbReference>
<dbReference type="InterPro" id="IPR032675">
    <property type="entry name" value="LRR_dom_sf"/>
</dbReference>
<dbReference type="OrthoDB" id="2190652at2759"/>
<organism evidence="4 5">
    <name type="scientific">Candidula unifasciata</name>
    <dbReference type="NCBI Taxonomy" id="100452"/>
    <lineage>
        <taxon>Eukaryota</taxon>
        <taxon>Metazoa</taxon>
        <taxon>Spiralia</taxon>
        <taxon>Lophotrochozoa</taxon>
        <taxon>Mollusca</taxon>
        <taxon>Gastropoda</taxon>
        <taxon>Heterobranchia</taxon>
        <taxon>Euthyneura</taxon>
        <taxon>Panpulmonata</taxon>
        <taxon>Eupulmonata</taxon>
        <taxon>Stylommatophora</taxon>
        <taxon>Helicina</taxon>
        <taxon>Helicoidea</taxon>
        <taxon>Geomitridae</taxon>
        <taxon>Candidula</taxon>
    </lineage>
</organism>
<reference evidence="4" key="1">
    <citation type="submission" date="2021-04" db="EMBL/GenBank/DDBJ databases">
        <authorList>
            <consortium name="Molecular Ecology Group"/>
        </authorList>
    </citation>
    <scope>NUCLEOTIDE SEQUENCE</scope>
</reference>
<comment type="caution">
    <text evidence="4">The sequence shown here is derived from an EMBL/GenBank/DDBJ whole genome shotgun (WGS) entry which is preliminary data.</text>
</comment>
<evidence type="ECO:0000313" key="4">
    <source>
        <dbReference type="EMBL" id="CAG5129196.1"/>
    </source>
</evidence>